<accession>B8HXY2</accession>
<dbReference type="AlphaFoldDB" id="B8HXY2"/>
<feature type="domain" description="AB hydrolase-1" evidence="2">
    <location>
        <begin position="30"/>
        <end position="274"/>
    </location>
</feature>
<dbReference type="PRINTS" id="PR00111">
    <property type="entry name" value="ABHYDROLASE"/>
</dbReference>
<dbReference type="EMBL" id="CP001344">
    <property type="protein sequence ID" value="ACL43421.1"/>
    <property type="molecule type" value="Genomic_DNA"/>
</dbReference>
<dbReference type="PRINTS" id="PR00412">
    <property type="entry name" value="EPOXHYDRLASE"/>
</dbReference>
<sequence>MTDPANRWQHQFIQTNKIRLHCVTQGEGDLVLLLHGFPEFWYAWRFQIPALARYFKVVVPDLRGHNDSDKPASGYDLSTLAADVLGLIQALGYEKAYIVGHDCGGLLAWHLAQKFPQVVQRLAVLNAPHPDRLFRDWLGNLEHLSRNWYLFALQVPGLPEYLIRHNLRRFLQDWFGQHSIRKAAFSSETMQIYQSALEKAGSLTAVLHYCRDLLSPPSWLPQLLRQPKPIAIPTLVLWGKEDNLFSPALTEGLERWVSAPFKLKVLPECGHWAQQEVPGIVNREILDFFRQGMGSTPFQLSFT</sequence>
<gene>
    <name evidence="3" type="ordered locus">Cyan7425_1035</name>
</gene>
<protein>
    <submittedName>
        <fullName evidence="3">Alpha/beta hydrolase fold protein</fullName>
    </submittedName>
</protein>
<dbReference type="InterPro" id="IPR000639">
    <property type="entry name" value="Epox_hydrolase-like"/>
</dbReference>
<evidence type="ECO:0000259" key="2">
    <source>
        <dbReference type="Pfam" id="PF00561"/>
    </source>
</evidence>
<dbReference type="OrthoDB" id="9773293at2"/>
<proteinExistence type="predicted"/>
<evidence type="ECO:0000256" key="1">
    <source>
        <dbReference type="ARBA" id="ARBA00022801"/>
    </source>
</evidence>
<dbReference type="eggNOG" id="COG0596">
    <property type="taxonomic scope" value="Bacteria"/>
</dbReference>
<reference evidence="3" key="1">
    <citation type="submission" date="2009-01" db="EMBL/GenBank/DDBJ databases">
        <title>Complete sequence of chromosome Cyanothece sp. PCC 7425.</title>
        <authorList>
            <consortium name="US DOE Joint Genome Institute"/>
            <person name="Lucas S."/>
            <person name="Copeland A."/>
            <person name="Lapidus A."/>
            <person name="Glavina del Rio T."/>
            <person name="Dalin E."/>
            <person name="Tice H."/>
            <person name="Bruce D."/>
            <person name="Goodwin L."/>
            <person name="Pitluck S."/>
            <person name="Sims D."/>
            <person name="Meineke L."/>
            <person name="Brettin T."/>
            <person name="Detter J.C."/>
            <person name="Han C."/>
            <person name="Larimer F."/>
            <person name="Land M."/>
            <person name="Hauser L."/>
            <person name="Kyrpides N."/>
            <person name="Ovchinnikova G."/>
            <person name="Liberton M."/>
            <person name="Stoeckel J."/>
            <person name="Banerjee A."/>
            <person name="Singh A."/>
            <person name="Page L."/>
            <person name="Sato H."/>
            <person name="Zhao L."/>
            <person name="Sherman L."/>
            <person name="Pakrasi H."/>
            <person name="Richardson P."/>
        </authorList>
    </citation>
    <scope>NUCLEOTIDE SEQUENCE</scope>
    <source>
        <strain evidence="3">PCC 7425</strain>
    </source>
</reference>
<dbReference type="Gene3D" id="3.40.50.1820">
    <property type="entry name" value="alpha/beta hydrolase"/>
    <property type="match status" value="1"/>
</dbReference>
<organism evidence="3">
    <name type="scientific">Cyanothece sp. (strain PCC 7425 / ATCC 29141)</name>
    <dbReference type="NCBI Taxonomy" id="395961"/>
    <lineage>
        <taxon>Bacteria</taxon>
        <taxon>Bacillati</taxon>
        <taxon>Cyanobacteriota</taxon>
        <taxon>Cyanophyceae</taxon>
        <taxon>Gomontiellales</taxon>
        <taxon>Cyanothecaceae</taxon>
        <taxon>Cyanothece</taxon>
    </lineage>
</organism>
<dbReference type="InterPro" id="IPR000073">
    <property type="entry name" value="AB_hydrolase_1"/>
</dbReference>
<dbReference type="GO" id="GO:0016787">
    <property type="term" value="F:hydrolase activity"/>
    <property type="evidence" value="ECO:0007669"/>
    <property type="project" value="UniProtKB-KW"/>
</dbReference>
<keyword evidence="1 3" id="KW-0378">Hydrolase</keyword>
<dbReference type="KEGG" id="cyn:Cyan7425_1035"/>
<dbReference type="Pfam" id="PF00561">
    <property type="entry name" value="Abhydrolase_1"/>
    <property type="match status" value="1"/>
</dbReference>
<evidence type="ECO:0000313" key="3">
    <source>
        <dbReference type="EMBL" id="ACL43421.1"/>
    </source>
</evidence>
<dbReference type="SUPFAM" id="SSF53474">
    <property type="entry name" value="alpha/beta-Hydrolases"/>
    <property type="match status" value="1"/>
</dbReference>
<dbReference type="InterPro" id="IPR029058">
    <property type="entry name" value="AB_hydrolase_fold"/>
</dbReference>
<name>B8HXY2_CYAP4</name>
<dbReference type="PANTHER" id="PTHR43329">
    <property type="entry name" value="EPOXIDE HYDROLASE"/>
    <property type="match status" value="1"/>
</dbReference>
<dbReference type="HOGENOM" id="CLU_020336_7_1_3"/>
<dbReference type="STRING" id="395961.Cyan7425_1035"/>
<dbReference type="ESTHER" id="cyap4-b8hxy2">
    <property type="family name" value="Epoxide_hydrolase"/>
</dbReference>